<feature type="domain" description="Prohead serine protease" evidence="6">
    <location>
        <begin position="277"/>
        <end position="427"/>
    </location>
</feature>
<evidence type="ECO:0000256" key="5">
    <source>
        <dbReference type="ARBA" id="ARBA00023045"/>
    </source>
</evidence>
<evidence type="ECO:0000256" key="3">
    <source>
        <dbReference type="ARBA" id="ARBA00022801"/>
    </source>
</evidence>
<evidence type="ECO:0000256" key="2">
    <source>
        <dbReference type="ARBA" id="ARBA00022670"/>
    </source>
</evidence>
<dbReference type="SUPFAM" id="SSF56784">
    <property type="entry name" value="HAD-like"/>
    <property type="match status" value="1"/>
</dbReference>
<keyword evidence="2 7" id="KW-0645">Protease</keyword>
<protein>
    <submittedName>
        <fullName evidence="7">Prohead protease</fullName>
    </submittedName>
</protein>
<reference evidence="7" key="1">
    <citation type="submission" date="2020-05" db="EMBL/GenBank/DDBJ databases">
        <authorList>
            <person name="Chiriac C."/>
            <person name="Salcher M."/>
            <person name="Ghai R."/>
            <person name="Kavagutti S V."/>
        </authorList>
    </citation>
    <scope>NUCLEOTIDE SEQUENCE</scope>
</reference>
<keyword evidence="5" id="KW-1273">Viral capsid maturation</keyword>
<dbReference type="Pfam" id="PF04586">
    <property type="entry name" value="Peptidase_S78"/>
    <property type="match status" value="1"/>
</dbReference>
<proteinExistence type="predicted"/>
<dbReference type="InterPro" id="IPR036412">
    <property type="entry name" value="HAD-like_sf"/>
</dbReference>
<organism evidence="7">
    <name type="scientific">uncultured Caudovirales phage</name>
    <dbReference type="NCBI Taxonomy" id="2100421"/>
    <lineage>
        <taxon>Viruses</taxon>
        <taxon>Duplodnaviria</taxon>
        <taxon>Heunggongvirae</taxon>
        <taxon>Uroviricota</taxon>
        <taxon>Caudoviricetes</taxon>
        <taxon>Peduoviridae</taxon>
        <taxon>Maltschvirus</taxon>
        <taxon>Maltschvirus maltsch</taxon>
    </lineage>
</organism>
<evidence type="ECO:0000256" key="4">
    <source>
        <dbReference type="ARBA" id="ARBA00022950"/>
    </source>
</evidence>
<dbReference type="Gene3D" id="3.40.50.1000">
    <property type="entry name" value="HAD superfamily/HAD-like"/>
    <property type="match status" value="1"/>
</dbReference>
<sequence length="502" mass="54716">MSYIITDIDGTLTTTGDTPNQPYIDWLNEQVMSGEEQVIVVSARSIDRLQETRAWLQENKVAGIEDVHLNDFEGTPFATGLAFKEYKYKLLIEEFGADDIEMVVDNDADVRAMARELGLEAMTPDEAIGNTEDNTEQEEDNAVRVLIDTPEYISAAAQRGLEYYDAGMGGDGLVDATLEEARQLRAGKVELDKVVRMRAWIARHRIDWEGVPQNSDANDENFPGPGAVAAYLWGVDPTDGNGAERVVQWADGIINAEAERFDVKEVETRAQPMGDFTVTENEDGQKTFSGYAAMFNQPSAGLPFTEVIAPGAFKRTLSRASAGSKVVSFLFGHDETRALATTASGRLSLQEDERGLRVEAKLDPADPDAASVISKLTHEAAAMGMSFGFSVPKNGDAWDGNNRTIREVNLFEVSVLSAGQTPAYPSTLGLTAVRKLSADKIGVDAERLMNTLESIKAAKELSEDELQVVDQVRESLAPKRVGIDPSVAKAKLVLEQLSTDTL</sequence>
<keyword evidence="4" id="KW-0118">Viral capsid assembly</keyword>
<dbReference type="GO" id="GO:0046797">
    <property type="term" value="P:viral procapsid maturation"/>
    <property type="evidence" value="ECO:0007669"/>
    <property type="project" value="UniProtKB-KW"/>
</dbReference>
<evidence type="ECO:0000259" key="6">
    <source>
        <dbReference type="Pfam" id="PF04586"/>
    </source>
</evidence>
<evidence type="ECO:0000313" key="7">
    <source>
        <dbReference type="EMBL" id="CAB4189270.1"/>
    </source>
</evidence>
<dbReference type="InterPro" id="IPR054613">
    <property type="entry name" value="Peptidase_S78_dom"/>
</dbReference>
<dbReference type="InterPro" id="IPR006433">
    <property type="entry name" value="Prohead_protease"/>
</dbReference>
<name>A0A6J5QXE1_9CAUD</name>
<dbReference type="EMBL" id="LR797135">
    <property type="protein sequence ID" value="CAB4189270.1"/>
    <property type="molecule type" value="Genomic_DNA"/>
</dbReference>
<dbReference type="InterPro" id="IPR023214">
    <property type="entry name" value="HAD_sf"/>
</dbReference>
<dbReference type="NCBIfam" id="TIGR01543">
    <property type="entry name" value="proheadase_HK97"/>
    <property type="match status" value="1"/>
</dbReference>
<keyword evidence="3" id="KW-0378">Hydrolase</keyword>
<dbReference type="GO" id="GO:0008233">
    <property type="term" value="F:peptidase activity"/>
    <property type="evidence" value="ECO:0007669"/>
    <property type="project" value="UniProtKB-KW"/>
</dbReference>
<keyword evidence="1" id="KW-1188">Viral release from host cell</keyword>
<gene>
    <name evidence="7" type="ORF">UFOVP1184_9</name>
</gene>
<evidence type="ECO:0000256" key="1">
    <source>
        <dbReference type="ARBA" id="ARBA00022612"/>
    </source>
</evidence>
<dbReference type="GO" id="GO:0006508">
    <property type="term" value="P:proteolysis"/>
    <property type="evidence" value="ECO:0007669"/>
    <property type="project" value="UniProtKB-KW"/>
</dbReference>
<accession>A0A6J5QXE1</accession>